<dbReference type="Gene3D" id="3.40.190.10">
    <property type="entry name" value="Periplasmic binding protein-like II"/>
    <property type="match status" value="1"/>
</dbReference>
<name>A0A244CVA2_PSEDV</name>
<keyword evidence="1" id="KW-0732">Signal</keyword>
<protein>
    <submittedName>
        <fullName evidence="2">Phosphate ABC transporter substrate-binding protein</fullName>
    </submittedName>
</protein>
<accession>A0A244CVA2</accession>
<comment type="caution">
    <text evidence="2">The sequence shown here is derived from an EMBL/GenBank/DDBJ whole genome shotgun (WGS) entry which is preliminary data.</text>
</comment>
<proteinExistence type="predicted"/>
<evidence type="ECO:0000313" key="2">
    <source>
        <dbReference type="EMBL" id="OUL59484.1"/>
    </source>
</evidence>
<reference evidence="2 3" key="1">
    <citation type="submission" date="2017-02" db="EMBL/GenBank/DDBJ databases">
        <title>Pseudoalteromonas ulvae TC14 Genome.</title>
        <authorList>
            <person name="Molmeret M."/>
        </authorList>
    </citation>
    <scope>NUCLEOTIDE SEQUENCE [LARGE SCALE GENOMIC DNA]</scope>
    <source>
        <strain evidence="2">TC14</strain>
    </source>
</reference>
<keyword evidence="3" id="KW-1185">Reference proteome</keyword>
<evidence type="ECO:0000256" key="1">
    <source>
        <dbReference type="SAM" id="SignalP"/>
    </source>
</evidence>
<gene>
    <name evidence="2" type="ORF">B1199_04240</name>
</gene>
<dbReference type="RefSeq" id="WP_086742874.1">
    <property type="nucleotide sequence ID" value="NZ_MWPV01000001.1"/>
</dbReference>
<dbReference type="EMBL" id="MWPV01000001">
    <property type="protein sequence ID" value="OUL59484.1"/>
    <property type="molecule type" value="Genomic_DNA"/>
</dbReference>
<evidence type="ECO:0000313" key="3">
    <source>
        <dbReference type="Proteomes" id="UP000194841"/>
    </source>
</evidence>
<feature type="signal peptide" evidence="1">
    <location>
        <begin position="1"/>
        <end position="19"/>
    </location>
</feature>
<dbReference type="AlphaFoldDB" id="A0A244CVA2"/>
<dbReference type="SUPFAM" id="SSF53850">
    <property type="entry name" value="Periplasmic binding protein-like II"/>
    <property type="match status" value="1"/>
</dbReference>
<feature type="chain" id="PRO_5011284610" evidence="1">
    <location>
        <begin position="20"/>
        <end position="136"/>
    </location>
</feature>
<dbReference type="Proteomes" id="UP000194841">
    <property type="component" value="Unassembled WGS sequence"/>
</dbReference>
<organism evidence="2 3">
    <name type="scientific">Pseudoalteromonas ulvae</name>
    <dbReference type="NCBI Taxonomy" id="107327"/>
    <lineage>
        <taxon>Bacteria</taxon>
        <taxon>Pseudomonadati</taxon>
        <taxon>Pseudomonadota</taxon>
        <taxon>Gammaproteobacteria</taxon>
        <taxon>Alteromonadales</taxon>
        <taxon>Pseudoalteromonadaceae</taxon>
        <taxon>Pseudoalteromonas</taxon>
    </lineage>
</organism>
<sequence length="136" mass="14569">MKKLSSILILSCCSWFATAEVAIVVNTANANSLDQSAIAKIYLGKSKSFPSGDKIEFATLDDGHATTEEFNDKVLKKSSSQVNAYWSKLVFTGKGTPPKKLENDAAMLQFVASNPNAIGFVDAGKVDDSVKVIATF</sequence>
<dbReference type="OrthoDB" id="5368544at2"/>